<dbReference type="EMBL" id="BNBO01000093">
    <property type="protein sequence ID" value="GHE26574.1"/>
    <property type="molecule type" value="Genomic_DNA"/>
</dbReference>
<keyword evidence="3" id="KW-1185">Reference proteome</keyword>
<dbReference type="AlphaFoldDB" id="A0A918YWI3"/>
<reference evidence="2" key="1">
    <citation type="journal article" date="2014" name="Int. J. Syst. Evol. Microbiol.">
        <title>Complete genome sequence of Corynebacterium casei LMG S-19264T (=DSM 44701T), isolated from a smear-ripened cheese.</title>
        <authorList>
            <consortium name="US DOE Joint Genome Institute (JGI-PGF)"/>
            <person name="Walter F."/>
            <person name="Albersmeier A."/>
            <person name="Kalinowski J."/>
            <person name="Ruckert C."/>
        </authorList>
    </citation>
    <scope>NUCLEOTIDE SEQUENCE</scope>
    <source>
        <strain evidence="2">JCM 4646</strain>
    </source>
</reference>
<proteinExistence type="predicted"/>
<evidence type="ECO:0000313" key="3">
    <source>
        <dbReference type="Proteomes" id="UP000617734"/>
    </source>
</evidence>
<protein>
    <submittedName>
        <fullName evidence="2">Uncharacterized protein</fullName>
    </submittedName>
</protein>
<organism evidence="2 3">
    <name type="scientific">Kitasatospora indigofera</name>
    <dbReference type="NCBI Taxonomy" id="67307"/>
    <lineage>
        <taxon>Bacteria</taxon>
        <taxon>Bacillati</taxon>
        <taxon>Actinomycetota</taxon>
        <taxon>Actinomycetes</taxon>
        <taxon>Kitasatosporales</taxon>
        <taxon>Streptomycetaceae</taxon>
        <taxon>Kitasatospora</taxon>
    </lineage>
</organism>
<gene>
    <name evidence="2" type="ORF">GCM10018781_78840</name>
</gene>
<sequence>MGEYQVDPQALKLTAKGINDAIGELKAVGFAEGAGSGRGFTGLELSGMEISTPDCKDALDEFCERWQWMVRALVQQGNEIAQKLDLSAGIYQDQENYVSGALKDVVSAAMGNPDLTQEQVEGRSWGQTFADNQYTQVRDADYSAKSFQEAAVHSEATWKGVEADVLTSSPMLNQLGDEERNKELAAKAKARADALNQQFTAYTEAKAGGH</sequence>
<dbReference type="Proteomes" id="UP000617734">
    <property type="component" value="Unassembled WGS sequence"/>
</dbReference>
<name>A0A918YWI3_9ACTN</name>
<reference evidence="2" key="2">
    <citation type="submission" date="2020-09" db="EMBL/GenBank/DDBJ databases">
        <authorList>
            <person name="Sun Q."/>
            <person name="Ohkuma M."/>
        </authorList>
    </citation>
    <scope>NUCLEOTIDE SEQUENCE</scope>
    <source>
        <strain evidence="2">JCM 4646</strain>
    </source>
</reference>
<comment type="caution">
    <text evidence="2">The sequence shown here is derived from an EMBL/GenBank/DDBJ whole genome shotgun (WGS) entry which is preliminary data.</text>
</comment>
<dbReference type="GeneID" id="95358089"/>
<evidence type="ECO:0000256" key="1">
    <source>
        <dbReference type="SAM" id="Coils"/>
    </source>
</evidence>
<accession>A0A918YWI3</accession>
<evidence type="ECO:0000313" key="2">
    <source>
        <dbReference type="EMBL" id="GHE26574.1"/>
    </source>
</evidence>
<keyword evidence="1" id="KW-0175">Coiled coil</keyword>
<feature type="coiled-coil region" evidence="1">
    <location>
        <begin position="178"/>
        <end position="205"/>
    </location>
</feature>
<dbReference type="RefSeq" id="WP_190215743.1">
    <property type="nucleotide sequence ID" value="NZ_BNBO01000093.1"/>
</dbReference>